<evidence type="ECO:0000259" key="1">
    <source>
        <dbReference type="PROSITE" id="PS51269"/>
    </source>
</evidence>
<name>A0A974DXA4_XENLA</name>
<dbReference type="OMA" id="MECVSIR"/>
<protein>
    <recommendedName>
        <fullName evidence="1">COMM domain-containing protein</fullName>
    </recommendedName>
</protein>
<proteinExistence type="predicted"/>
<dbReference type="AlphaFoldDB" id="A0A974DXA4"/>
<gene>
    <name evidence="2" type="ORF">XELAEV_18005253mg</name>
</gene>
<feature type="domain" description="COMM" evidence="1">
    <location>
        <begin position="29"/>
        <end position="123"/>
    </location>
</feature>
<dbReference type="Pfam" id="PF07258">
    <property type="entry name" value="COMM_domain"/>
    <property type="match status" value="1"/>
</dbReference>
<reference evidence="3" key="1">
    <citation type="journal article" date="2016" name="Nature">
        <title>Genome evolution in the allotetraploid frog Xenopus laevis.</title>
        <authorList>
            <person name="Session A.M."/>
            <person name="Uno Y."/>
            <person name="Kwon T."/>
            <person name="Chapman J.A."/>
            <person name="Toyoda A."/>
            <person name="Takahashi S."/>
            <person name="Fukui A."/>
            <person name="Hikosaka A."/>
            <person name="Suzuki A."/>
            <person name="Kondo M."/>
            <person name="van Heeringen S.J."/>
            <person name="Quigley I."/>
            <person name="Heinz S."/>
            <person name="Ogino H."/>
            <person name="Ochi H."/>
            <person name="Hellsten U."/>
            <person name="Lyons J.B."/>
            <person name="Simakov O."/>
            <person name="Putnam N."/>
            <person name="Stites J."/>
            <person name="Kuroki Y."/>
            <person name="Tanaka T."/>
            <person name="Michiue T."/>
            <person name="Watanabe M."/>
            <person name="Bogdanovic O."/>
            <person name="Lister R."/>
            <person name="Georgiou G."/>
            <person name="Paranjpe S.S."/>
            <person name="van Kruijsbergen I."/>
            <person name="Shu S."/>
            <person name="Carlson J."/>
            <person name="Kinoshita T."/>
            <person name="Ohta Y."/>
            <person name="Mawaribuchi S."/>
            <person name="Jenkins J."/>
            <person name="Grimwood J."/>
            <person name="Schmutz J."/>
            <person name="Mitros T."/>
            <person name="Mozaffari S.V."/>
            <person name="Suzuki Y."/>
            <person name="Haramoto Y."/>
            <person name="Yamamoto T.S."/>
            <person name="Takagi C."/>
            <person name="Heald R."/>
            <person name="Miller K."/>
            <person name="Haudenschild C."/>
            <person name="Kitzman J."/>
            <person name="Nakayama T."/>
            <person name="Izutsu Y."/>
            <person name="Robert J."/>
            <person name="Fortriede J."/>
            <person name="Burns K."/>
            <person name="Lotay V."/>
            <person name="Karimi K."/>
            <person name="Yasuoka Y."/>
            <person name="Dichmann D.S."/>
            <person name="Flajnik M.F."/>
            <person name="Houston D.W."/>
            <person name="Shendure J."/>
            <person name="DuPasquier L."/>
            <person name="Vize P.D."/>
            <person name="Zorn A.M."/>
            <person name="Ito M."/>
            <person name="Marcotte E.M."/>
            <person name="Wallingford J.B."/>
            <person name="Ito Y."/>
            <person name="Asashima M."/>
            <person name="Ueno N."/>
            <person name="Matsuda Y."/>
            <person name="Veenstra G.J."/>
            <person name="Fujiyama A."/>
            <person name="Harland R.M."/>
            <person name="Taira M."/>
            <person name="Rokhsar D.S."/>
        </authorList>
    </citation>
    <scope>NUCLEOTIDE SEQUENCE [LARGE SCALE GENOMIC DNA]</scope>
    <source>
        <strain evidence="3">J</strain>
    </source>
</reference>
<evidence type="ECO:0000313" key="3">
    <source>
        <dbReference type="Proteomes" id="UP000694892"/>
    </source>
</evidence>
<accession>A0A974DXA4</accession>
<dbReference type="PROSITE" id="PS51269">
    <property type="entry name" value="COMM"/>
    <property type="match status" value="1"/>
</dbReference>
<sequence length="123" mass="13732">MVGEDYSGLLRLIGKLPVAQCHRVHVQPRLQDYGNIWSYQEWLEVLEDSATFFKNSIGTDVNADELALSSDNLSALQMPLVNLDLDIAKNGSVTPVSVEMNKEELQNLINSLEAAYKVVLQLK</sequence>
<dbReference type="EMBL" id="CM004466">
    <property type="protein sequence ID" value="OCT99472.1"/>
    <property type="molecule type" value="Genomic_DNA"/>
</dbReference>
<dbReference type="InterPro" id="IPR017920">
    <property type="entry name" value="COMM"/>
</dbReference>
<organism evidence="2 3">
    <name type="scientific">Xenopus laevis</name>
    <name type="common">African clawed frog</name>
    <dbReference type="NCBI Taxonomy" id="8355"/>
    <lineage>
        <taxon>Eukaryota</taxon>
        <taxon>Metazoa</taxon>
        <taxon>Chordata</taxon>
        <taxon>Craniata</taxon>
        <taxon>Vertebrata</taxon>
        <taxon>Euteleostomi</taxon>
        <taxon>Amphibia</taxon>
        <taxon>Batrachia</taxon>
        <taxon>Anura</taxon>
        <taxon>Pipoidea</taxon>
        <taxon>Pipidae</taxon>
        <taxon>Xenopodinae</taxon>
        <taxon>Xenopus</taxon>
        <taxon>Xenopus</taxon>
    </lineage>
</organism>
<evidence type="ECO:0000313" key="2">
    <source>
        <dbReference type="EMBL" id="OCT99472.1"/>
    </source>
</evidence>
<dbReference type="Proteomes" id="UP000694892">
    <property type="component" value="Chromosome 1L"/>
</dbReference>